<evidence type="ECO:0000256" key="1">
    <source>
        <dbReference type="ARBA" id="ARBA00004123"/>
    </source>
</evidence>
<dbReference type="CDD" id="cd07977">
    <property type="entry name" value="TFIIE_beta_winged_helix"/>
    <property type="match status" value="1"/>
</dbReference>
<evidence type="ECO:0000256" key="5">
    <source>
        <dbReference type="ARBA" id="ARBA00023242"/>
    </source>
</evidence>
<dbReference type="GO" id="GO:0006367">
    <property type="term" value="P:transcription initiation at RNA polymerase II promoter"/>
    <property type="evidence" value="ECO:0007669"/>
    <property type="project" value="UniProtKB-UniRule"/>
</dbReference>
<dbReference type="Proteomes" id="UP000015104">
    <property type="component" value="Unassembled WGS sequence"/>
</dbReference>
<dbReference type="InterPro" id="IPR036388">
    <property type="entry name" value="WH-like_DNA-bd_sf"/>
</dbReference>
<dbReference type="AlphaFoldDB" id="T1JTU4"/>
<name>T1JTU4_TETUR</name>
<evidence type="ECO:0000256" key="6">
    <source>
        <dbReference type="ARBA" id="ARBA00025581"/>
    </source>
</evidence>
<dbReference type="PANTHER" id="PTHR12716">
    <property type="entry name" value="TRANSCRIPTION INITIATION FACTOR IIE, BETA SUBUNIT"/>
    <property type="match status" value="1"/>
</dbReference>
<evidence type="ECO:0000259" key="9">
    <source>
        <dbReference type="PROSITE" id="PS51351"/>
    </source>
</evidence>
<dbReference type="eggNOG" id="KOG3095">
    <property type="taxonomic scope" value="Eukaryota"/>
</dbReference>
<keyword evidence="11" id="KW-1185">Reference proteome</keyword>
<dbReference type="KEGG" id="tut:107366763"/>
<protein>
    <recommendedName>
        <fullName evidence="7">Transcription initiation factor IIE subunit beta</fullName>
    </recommendedName>
</protein>
<dbReference type="PIRSF" id="PIRSF016398">
    <property type="entry name" value="TFIIE-beta"/>
    <property type="match status" value="1"/>
</dbReference>
<comment type="subcellular location">
    <subcellularLocation>
        <location evidence="1 7">Nucleus</location>
    </subcellularLocation>
</comment>
<dbReference type="OMA" id="AFKRRAM"/>
<dbReference type="PANTHER" id="PTHR12716:SF8">
    <property type="entry name" value="TRANSCRIPTION INITIATION FACTOR IIE SUBUNIT BETA"/>
    <property type="match status" value="1"/>
</dbReference>
<accession>T1JTU4</accession>
<reference evidence="11" key="1">
    <citation type="submission" date="2011-08" db="EMBL/GenBank/DDBJ databases">
        <authorList>
            <person name="Rombauts S."/>
        </authorList>
    </citation>
    <scope>NUCLEOTIDE SEQUENCE</scope>
    <source>
        <strain evidence="11">London</strain>
    </source>
</reference>
<feature type="region of interest" description="Disordered" evidence="8">
    <location>
        <begin position="23"/>
        <end position="47"/>
    </location>
</feature>
<comment type="subunit">
    <text evidence="7">Tetramer of two alpha and two beta chains.</text>
</comment>
<comment type="similarity">
    <text evidence="7">Belongs to the TFIIE beta subunit family.</text>
</comment>
<keyword evidence="2 7" id="KW-0805">Transcription regulation</keyword>
<dbReference type="InterPro" id="IPR003166">
    <property type="entry name" value="TFIIE_bsu_DNA-bd"/>
</dbReference>
<dbReference type="GO" id="GO:0001097">
    <property type="term" value="F:TFIIH-class transcription factor complex binding"/>
    <property type="evidence" value="ECO:0007669"/>
    <property type="project" value="TreeGrafter"/>
</dbReference>
<dbReference type="EMBL" id="CAEY01000486">
    <property type="status" value="NOT_ANNOTATED_CDS"/>
    <property type="molecule type" value="Genomic_DNA"/>
</dbReference>
<gene>
    <name evidence="10" type="primary">107366763</name>
</gene>
<dbReference type="Gene3D" id="1.10.10.10">
    <property type="entry name" value="Winged helix-like DNA-binding domain superfamily/Winged helix DNA-binding domain"/>
    <property type="match status" value="1"/>
</dbReference>
<keyword evidence="4 7" id="KW-0804">Transcription</keyword>
<dbReference type="Pfam" id="PF18121">
    <property type="entry name" value="TFA2_Winged_2"/>
    <property type="match status" value="1"/>
</dbReference>
<evidence type="ECO:0000256" key="8">
    <source>
        <dbReference type="SAM" id="MobiDB-lite"/>
    </source>
</evidence>
<evidence type="ECO:0000313" key="11">
    <source>
        <dbReference type="Proteomes" id="UP000015104"/>
    </source>
</evidence>
<evidence type="ECO:0000256" key="2">
    <source>
        <dbReference type="ARBA" id="ARBA00023015"/>
    </source>
</evidence>
<dbReference type="SUPFAM" id="SSF46785">
    <property type="entry name" value="Winged helix' DNA-binding domain"/>
    <property type="match status" value="1"/>
</dbReference>
<dbReference type="GO" id="GO:0005673">
    <property type="term" value="C:transcription factor TFIIE complex"/>
    <property type="evidence" value="ECO:0007669"/>
    <property type="project" value="UniProtKB-UniRule"/>
</dbReference>
<comment type="function">
    <text evidence="6 7">Recruits TFIIH to the initiation complex and stimulates the RNA polymerase II C-terminal domain kinase and DNA-dependent ATPase activities of TFIIH. Both TFIIH and TFIIE are required for promoter clearance by RNA polymerase.</text>
</comment>
<dbReference type="HOGENOM" id="CLU_086770_0_0_1"/>
<dbReference type="OrthoDB" id="5323195at2759"/>
<dbReference type="STRING" id="32264.T1JTU4"/>
<keyword evidence="5 7" id="KW-0539">Nucleus</keyword>
<feature type="region of interest" description="Disordered" evidence="8">
    <location>
        <begin position="243"/>
        <end position="282"/>
    </location>
</feature>
<feature type="compositionally biased region" description="Basic residues" evidence="8">
    <location>
        <begin position="253"/>
        <end position="270"/>
    </location>
</feature>
<evidence type="ECO:0000256" key="4">
    <source>
        <dbReference type="ARBA" id="ARBA00023163"/>
    </source>
</evidence>
<dbReference type="InterPro" id="IPR016656">
    <property type="entry name" value="TFIIE-bsu"/>
</dbReference>
<evidence type="ECO:0000256" key="3">
    <source>
        <dbReference type="ARBA" id="ARBA00023125"/>
    </source>
</evidence>
<proteinExistence type="inferred from homology"/>
<feature type="domain" description="TFIIE beta" evidence="9">
    <location>
        <begin position="56"/>
        <end position="141"/>
    </location>
</feature>
<keyword evidence="3 7" id="KW-0238">DNA-binding</keyword>
<organism evidence="10 11">
    <name type="scientific">Tetranychus urticae</name>
    <name type="common">Two-spotted spider mite</name>
    <dbReference type="NCBI Taxonomy" id="32264"/>
    <lineage>
        <taxon>Eukaryota</taxon>
        <taxon>Metazoa</taxon>
        <taxon>Ecdysozoa</taxon>
        <taxon>Arthropoda</taxon>
        <taxon>Chelicerata</taxon>
        <taxon>Arachnida</taxon>
        <taxon>Acari</taxon>
        <taxon>Acariformes</taxon>
        <taxon>Trombidiformes</taxon>
        <taxon>Prostigmata</taxon>
        <taxon>Eleutherengona</taxon>
        <taxon>Raphignathae</taxon>
        <taxon>Tetranychoidea</taxon>
        <taxon>Tetranychidae</taxon>
        <taxon>Tetranychus</taxon>
    </lineage>
</organism>
<dbReference type="Pfam" id="PF02186">
    <property type="entry name" value="TFIIE_beta"/>
    <property type="match status" value="1"/>
</dbReference>
<dbReference type="GO" id="GO:0003677">
    <property type="term" value="F:DNA binding"/>
    <property type="evidence" value="ECO:0007669"/>
    <property type="project" value="UniProtKB-UniRule"/>
</dbReference>
<dbReference type="FunFam" id="1.10.10.10:FF:000177">
    <property type="entry name" value="Transcription initiation factor IIE subunit beta"/>
    <property type="match status" value="1"/>
</dbReference>
<dbReference type="InterPro" id="IPR036390">
    <property type="entry name" value="WH_DNA-bd_sf"/>
</dbReference>
<reference evidence="10" key="2">
    <citation type="submission" date="2015-06" db="UniProtKB">
        <authorList>
            <consortium name="EnsemblMetazoa"/>
        </authorList>
    </citation>
    <scope>IDENTIFICATION</scope>
</reference>
<evidence type="ECO:0000256" key="7">
    <source>
        <dbReference type="PIRNR" id="PIRNR016398"/>
    </source>
</evidence>
<sequence>MDPALLKAREAFKKKAISTPAIEVKRPASSVHDGGKESNKKSRKSAPAPVIEKSFDFKKFKPTSNANFACLAKIVKYMKQRYLDGDNEPLTLEEMLDETNQLDLAPRQRQWLATEALRNNPKVDITEDGEKYFYKPIFPLKDKKSLLRLLDKYDQRGMGGIALEDIQESLPNADRCIKALGEAIIILTRPTDKKKILYYNDRSIHFKVDEDFQKLWRSVAVDGLDDAKIEEYLEKHGITSMKDIGGKPVNPIQRRKKPTSKKPRTFKKHNEHMGDILQDYNG</sequence>
<dbReference type="EnsemblMetazoa" id="tetur01g15420.1">
    <property type="protein sequence ID" value="tetur01g15420.1"/>
    <property type="gene ID" value="tetur01g15420"/>
</dbReference>
<dbReference type="InterPro" id="IPR040501">
    <property type="entry name" value="TFA2_Winged_2"/>
</dbReference>
<dbReference type="PROSITE" id="PS51351">
    <property type="entry name" value="TFIIE_BETA_C"/>
    <property type="match status" value="1"/>
</dbReference>
<evidence type="ECO:0000313" key="10">
    <source>
        <dbReference type="EnsemblMetazoa" id="tetur01g15420.1"/>
    </source>
</evidence>